<dbReference type="AlphaFoldDB" id="A0A1I1TQ85"/>
<name>A0A1I1TQ85_9LACO</name>
<gene>
    <name evidence="1" type="ORF">SAMN04487792_1558</name>
</gene>
<dbReference type="STRING" id="1505723.SAMN04487792_1558"/>
<sequence length="139" mass="14899">MVNANHTSEMRTYDAAQITLVVDGQEMYGFKGGTDSVSVAYSSDKVTADPDSMGTTVFSINNKSDGTITVNLNQQSPCCKKLGDICNSNKVVPVDLNAGTEHTWSAQAYISKLPDMGYGDNAGVRTFAIKAADLQTEYI</sequence>
<proteinExistence type="predicted"/>
<dbReference type="EMBL" id="FOMN01000011">
    <property type="protein sequence ID" value="SFD60699.1"/>
    <property type="molecule type" value="Genomic_DNA"/>
</dbReference>
<accession>A0A1I1TQ85</accession>
<dbReference type="Proteomes" id="UP000199599">
    <property type="component" value="Unassembled WGS sequence"/>
</dbReference>
<organism evidence="1 2">
    <name type="scientific">Lactobacillus bombicola</name>
    <dbReference type="NCBI Taxonomy" id="1505723"/>
    <lineage>
        <taxon>Bacteria</taxon>
        <taxon>Bacillati</taxon>
        <taxon>Bacillota</taxon>
        <taxon>Bacilli</taxon>
        <taxon>Lactobacillales</taxon>
        <taxon>Lactobacillaceae</taxon>
        <taxon>Lactobacillus</taxon>
    </lineage>
</organism>
<protein>
    <submittedName>
        <fullName evidence="1">Uncharacterized protein</fullName>
    </submittedName>
</protein>
<evidence type="ECO:0000313" key="2">
    <source>
        <dbReference type="Proteomes" id="UP000199599"/>
    </source>
</evidence>
<evidence type="ECO:0000313" key="1">
    <source>
        <dbReference type="EMBL" id="SFD60699.1"/>
    </source>
</evidence>
<dbReference type="RefSeq" id="WP_090094022.1">
    <property type="nucleotide sequence ID" value="NZ_CBCRVU010000001.1"/>
</dbReference>
<reference evidence="2" key="1">
    <citation type="submission" date="2016-10" db="EMBL/GenBank/DDBJ databases">
        <authorList>
            <person name="Varghese N."/>
            <person name="Submissions S."/>
        </authorList>
    </citation>
    <scope>NUCLEOTIDE SEQUENCE [LARGE SCALE GENOMIC DNA]</scope>
    <source>
        <strain evidence="2">R-53102</strain>
    </source>
</reference>